<organism evidence="3">
    <name type="scientific">Caenorhabditis brenneri</name>
    <name type="common">Nematode worm</name>
    <dbReference type="NCBI Taxonomy" id="135651"/>
    <lineage>
        <taxon>Eukaryota</taxon>
        <taxon>Metazoa</taxon>
        <taxon>Ecdysozoa</taxon>
        <taxon>Nematoda</taxon>
        <taxon>Chromadorea</taxon>
        <taxon>Rhabditida</taxon>
        <taxon>Rhabditina</taxon>
        <taxon>Rhabditomorpha</taxon>
        <taxon>Rhabditoidea</taxon>
        <taxon>Rhabditidae</taxon>
        <taxon>Peloderinae</taxon>
        <taxon>Caenorhabditis</taxon>
    </lineage>
</organism>
<dbReference type="InParanoid" id="G0N3I1"/>
<keyword evidence="3" id="KW-1185">Reference proteome</keyword>
<name>G0N3I1_CAEBE</name>
<dbReference type="InterPro" id="IPR053222">
    <property type="entry name" value="Zygotic_Embryogenesis-Asso"/>
</dbReference>
<evidence type="ECO:0000313" key="2">
    <source>
        <dbReference type="EMBL" id="EGT51577.1"/>
    </source>
</evidence>
<protein>
    <recommendedName>
        <fullName evidence="1">Sdz-33 F-box domain-containing protein</fullName>
    </recommendedName>
</protein>
<evidence type="ECO:0000313" key="3">
    <source>
        <dbReference type="Proteomes" id="UP000008068"/>
    </source>
</evidence>
<sequence length="129" mass="15061">MLTPEDTIPFRIDDILTNNSETIVSWLIVSSDKDLNRFLKLWIKEAMPQLKCMAVGYGRGVVKDQLAIMKGIRFRVMEKNERRERPYPLEFGPRNIVAREGAFVIRRKDGVEATVSIRRGQFMEFVVWN</sequence>
<dbReference type="PANTHER" id="PTHR22899:SF0">
    <property type="entry name" value="F-BOX ASSOCIATED DOMAIN-CONTAINING PROTEIN-RELATED"/>
    <property type="match status" value="1"/>
</dbReference>
<evidence type="ECO:0000259" key="1">
    <source>
        <dbReference type="Pfam" id="PF07735"/>
    </source>
</evidence>
<dbReference type="Proteomes" id="UP000008068">
    <property type="component" value="Unassembled WGS sequence"/>
</dbReference>
<dbReference type="AlphaFoldDB" id="G0N3I1"/>
<dbReference type="InterPro" id="IPR012885">
    <property type="entry name" value="F-box_Sdz-33"/>
</dbReference>
<proteinExistence type="predicted"/>
<gene>
    <name evidence="2" type="ORF">CAEBREN_02120</name>
</gene>
<accession>G0N3I1</accession>
<dbReference type="HOGENOM" id="CLU_1788653_0_0_1"/>
<dbReference type="EMBL" id="GL379834">
    <property type="protein sequence ID" value="EGT51577.1"/>
    <property type="molecule type" value="Genomic_DNA"/>
</dbReference>
<feature type="domain" description="Sdz-33 F-box" evidence="1">
    <location>
        <begin position="6"/>
        <end position="54"/>
    </location>
</feature>
<reference evidence="3" key="1">
    <citation type="submission" date="2011-07" db="EMBL/GenBank/DDBJ databases">
        <authorList>
            <consortium name="Caenorhabditis brenneri Sequencing and Analysis Consortium"/>
            <person name="Wilson R.K."/>
        </authorList>
    </citation>
    <scope>NUCLEOTIDE SEQUENCE [LARGE SCALE GENOMIC DNA]</scope>
    <source>
        <strain evidence="3">PB2801</strain>
    </source>
</reference>
<dbReference type="PANTHER" id="PTHR22899">
    <property type="entry name" value="CYCLIN-RELATED F-BOX FAMILY"/>
    <property type="match status" value="1"/>
</dbReference>
<dbReference type="Pfam" id="PF07735">
    <property type="entry name" value="FBA_2"/>
    <property type="match status" value="1"/>
</dbReference>